<dbReference type="InterPro" id="IPR016195">
    <property type="entry name" value="Pol/histidinol_Pase-like"/>
</dbReference>
<dbReference type="InterPro" id="IPR016667">
    <property type="entry name" value="Caps_polysacc_synth_CpsB/CapC"/>
</dbReference>
<keyword evidence="3" id="KW-0378">Hydrolase</keyword>
<dbReference type="Pfam" id="PF19567">
    <property type="entry name" value="CpsB_CapC"/>
    <property type="match status" value="1"/>
</dbReference>
<dbReference type="Proteomes" id="UP000007887">
    <property type="component" value="Chromosome"/>
</dbReference>
<dbReference type="GO" id="GO:0004725">
    <property type="term" value="F:protein tyrosine phosphatase activity"/>
    <property type="evidence" value="ECO:0007669"/>
    <property type="project" value="UniProtKB-EC"/>
</dbReference>
<dbReference type="SUPFAM" id="SSF89550">
    <property type="entry name" value="PHP domain-like"/>
    <property type="match status" value="1"/>
</dbReference>
<evidence type="ECO:0000313" key="7">
    <source>
        <dbReference type="Proteomes" id="UP000007887"/>
    </source>
</evidence>
<evidence type="ECO:0000256" key="2">
    <source>
        <dbReference type="ARBA" id="ARBA00013064"/>
    </source>
</evidence>
<comment type="catalytic activity">
    <reaction evidence="5">
        <text>O-phospho-L-tyrosyl-[protein] + H2O = L-tyrosyl-[protein] + phosphate</text>
        <dbReference type="Rhea" id="RHEA:10684"/>
        <dbReference type="Rhea" id="RHEA-COMP:10136"/>
        <dbReference type="Rhea" id="RHEA-COMP:20101"/>
        <dbReference type="ChEBI" id="CHEBI:15377"/>
        <dbReference type="ChEBI" id="CHEBI:43474"/>
        <dbReference type="ChEBI" id="CHEBI:46858"/>
        <dbReference type="ChEBI" id="CHEBI:61978"/>
        <dbReference type="EC" id="3.1.3.48"/>
    </reaction>
</comment>
<organism evidence="6 7">
    <name type="scientific">Selenomonas ruminantium subsp. lactilytica (strain NBRC 103574 / TAM6421)</name>
    <dbReference type="NCBI Taxonomy" id="927704"/>
    <lineage>
        <taxon>Bacteria</taxon>
        <taxon>Bacillati</taxon>
        <taxon>Bacillota</taxon>
        <taxon>Negativicutes</taxon>
        <taxon>Selenomonadales</taxon>
        <taxon>Selenomonadaceae</taxon>
        <taxon>Selenomonas</taxon>
    </lineage>
</organism>
<name>I0GRR5_SELRL</name>
<evidence type="ECO:0000256" key="4">
    <source>
        <dbReference type="ARBA" id="ARBA00022912"/>
    </source>
</evidence>
<accession>I0GRR5</accession>
<dbReference type="Gene3D" id="3.20.20.140">
    <property type="entry name" value="Metal-dependent hydrolases"/>
    <property type="match status" value="1"/>
</dbReference>
<dbReference type="eggNOG" id="COG4464">
    <property type="taxonomic scope" value="Bacteria"/>
</dbReference>
<sequence>MQIDLHAHILFDIDGDDGSRSKEMSLDMLRMAAASGVKEIFATPHVNRRGVVPRWEDIKARTQTLQEAAVQENIPIQIHAGAEVELNYSTLRFLPKGGRDYCLNESPYILVELTEQSEPDQTESMLFELMLREYQPILAHPERYARIMHHPERVLDWMQRGILTQCNIGSFAGDFGEACQQRAEALLQNRMICFLGSDAHRTDWRSPETKHAQKALAKRDGGEDLLQESADNARALLAGGMIYPDLPDSWQKEKKGFWGRLFGR</sequence>
<evidence type="ECO:0000256" key="5">
    <source>
        <dbReference type="ARBA" id="ARBA00051722"/>
    </source>
</evidence>
<proteinExistence type="inferred from homology"/>
<dbReference type="PIRSF" id="PIRSF016557">
    <property type="entry name" value="Caps_synth_CpsB"/>
    <property type="match status" value="1"/>
</dbReference>
<dbReference type="HOGENOM" id="CLU_085966_1_0_9"/>
<dbReference type="EMBL" id="AP012292">
    <property type="protein sequence ID" value="BAL83452.1"/>
    <property type="molecule type" value="Genomic_DNA"/>
</dbReference>
<evidence type="ECO:0000256" key="3">
    <source>
        <dbReference type="ARBA" id="ARBA00022801"/>
    </source>
</evidence>
<keyword evidence="4" id="KW-0904">Protein phosphatase</keyword>
<dbReference type="GO" id="GO:0030145">
    <property type="term" value="F:manganese ion binding"/>
    <property type="evidence" value="ECO:0007669"/>
    <property type="project" value="InterPro"/>
</dbReference>
<dbReference type="PATRIC" id="fig|927704.6.peg.1806"/>
<reference evidence="6 7" key="1">
    <citation type="submission" date="2011-10" db="EMBL/GenBank/DDBJ databases">
        <title>Whole genome sequence of Selenomonas ruminantium subsp. lactilytica TAM6421.</title>
        <authorList>
            <person name="Oguchi A."/>
            <person name="Ankai A."/>
            <person name="Kaneko J."/>
            <person name="Yamada-Narita S."/>
            <person name="Fukui S."/>
            <person name="Takahashi M."/>
            <person name="Onodera T."/>
            <person name="Kojima S."/>
            <person name="Fushimi T."/>
            <person name="Abe N."/>
            <person name="Kamio Y."/>
            <person name="Yamazaki S."/>
            <person name="Fujita N."/>
        </authorList>
    </citation>
    <scope>NUCLEOTIDE SEQUENCE [LARGE SCALE GENOMIC DNA]</scope>
    <source>
        <strain evidence="7">NBRC 103574 / TAM6421</strain>
    </source>
</reference>
<dbReference type="RefSeq" id="WP_014424885.1">
    <property type="nucleotide sequence ID" value="NC_017068.1"/>
</dbReference>
<dbReference type="PANTHER" id="PTHR39181:SF1">
    <property type="entry name" value="TYROSINE-PROTEIN PHOSPHATASE YWQE"/>
    <property type="match status" value="1"/>
</dbReference>
<protein>
    <recommendedName>
        <fullName evidence="2">protein-tyrosine-phosphatase</fullName>
        <ecNumber evidence="2">3.1.3.48</ecNumber>
    </recommendedName>
</protein>
<dbReference type="AlphaFoldDB" id="I0GRR5"/>
<dbReference type="KEGG" id="sri:SELR_17440"/>
<gene>
    <name evidence="6" type="ordered locus">SELR_17440</name>
</gene>
<dbReference type="EC" id="3.1.3.48" evidence="2"/>
<evidence type="ECO:0000313" key="6">
    <source>
        <dbReference type="EMBL" id="BAL83452.1"/>
    </source>
</evidence>
<dbReference type="PANTHER" id="PTHR39181">
    <property type="entry name" value="TYROSINE-PROTEIN PHOSPHATASE YWQE"/>
    <property type="match status" value="1"/>
</dbReference>
<comment type="similarity">
    <text evidence="1">Belongs to the metallo-dependent hydrolases superfamily. CpsB/CapC family.</text>
</comment>
<evidence type="ECO:0000256" key="1">
    <source>
        <dbReference type="ARBA" id="ARBA00005750"/>
    </source>
</evidence>